<dbReference type="Proteomes" id="UP000070119">
    <property type="component" value="Chromosome 2"/>
</dbReference>
<dbReference type="InterPro" id="IPR018688">
    <property type="entry name" value="PpoB2-like"/>
</dbReference>
<protein>
    <submittedName>
        <fullName evidence="1">Uncharacterized protein</fullName>
    </submittedName>
</protein>
<dbReference type="EMBL" id="LPHD01000064">
    <property type="protein sequence ID" value="KWA82726.1"/>
    <property type="molecule type" value="Genomic_DNA"/>
</dbReference>
<evidence type="ECO:0000313" key="1">
    <source>
        <dbReference type="EMBL" id="KWA82726.1"/>
    </source>
</evidence>
<reference evidence="2 4" key="2">
    <citation type="submission" date="2015-11" db="EMBL/GenBank/DDBJ databases">
        <authorList>
            <person name="Sahl J."/>
            <person name="Wagner D."/>
            <person name="Keim P."/>
        </authorList>
    </citation>
    <scope>NUCLEOTIDE SEQUENCE [LARGE SCALE GENOMIC DNA]</scope>
    <source>
        <strain evidence="2 4">MSMB1157</strain>
    </source>
</reference>
<dbReference type="Pfam" id="PF09948">
    <property type="entry name" value="PpoB2"/>
    <property type="match status" value="1"/>
</dbReference>
<organism evidence="1 3">
    <name type="scientific">Burkholderia ubonensis</name>
    <dbReference type="NCBI Taxonomy" id="101571"/>
    <lineage>
        <taxon>Bacteria</taxon>
        <taxon>Pseudomonadati</taxon>
        <taxon>Pseudomonadota</taxon>
        <taxon>Betaproteobacteria</taxon>
        <taxon>Burkholderiales</taxon>
        <taxon>Burkholderiaceae</taxon>
        <taxon>Burkholderia</taxon>
        <taxon>Burkholderia cepacia complex</taxon>
    </lineage>
</organism>
<dbReference type="Proteomes" id="UP000060630">
    <property type="component" value="Unassembled WGS sequence"/>
</dbReference>
<reference evidence="1 3" key="1">
    <citation type="submission" date="2015-11" db="EMBL/GenBank/DDBJ databases">
        <title>Expanding the genomic diversity of Burkholderia species for the development of highly accurate diagnostics.</title>
        <authorList>
            <person name="Sahl J."/>
            <person name="Keim P."/>
            <person name="Wagner D."/>
        </authorList>
    </citation>
    <scope>NUCLEOTIDE SEQUENCE [LARGE SCALE GENOMIC DNA]</scope>
    <source>
        <strain evidence="1 3">MSMB2087WGS</strain>
    </source>
</reference>
<comment type="caution">
    <text evidence="1">The sequence shown here is derived from an EMBL/GenBank/DDBJ whole genome shotgun (WGS) entry which is preliminary data.</text>
</comment>
<evidence type="ECO:0000313" key="3">
    <source>
        <dbReference type="Proteomes" id="UP000060630"/>
    </source>
</evidence>
<evidence type="ECO:0000313" key="2">
    <source>
        <dbReference type="EMBL" id="KWZ52984.1"/>
    </source>
</evidence>
<gene>
    <name evidence="2" type="ORF">WK57_28640</name>
    <name evidence="1" type="ORF">WL29_26290</name>
</gene>
<dbReference type="AlphaFoldDB" id="A0A102YJN3"/>
<sequence length="65" mass="7116">MFAPSTRARRRVGCCWALMLLMVVVGAGSLDWTLALAATMAIEKNAAWGRRVTRRSTSRCSAARC</sequence>
<proteinExistence type="predicted"/>
<name>A0A102YJN3_9BURK</name>
<evidence type="ECO:0000313" key="4">
    <source>
        <dbReference type="Proteomes" id="UP000070119"/>
    </source>
</evidence>
<dbReference type="EMBL" id="LNJU01000005">
    <property type="protein sequence ID" value="KWZ52984.1"/>
    <property type="molecule type" value="Genomic_DNA"/>
</dbReference>
<accession>A0A102YJN3</accession>